<gene>
    <name evidence="1" type="ORF">EUX98_g5838</name>
</gene>
<dbReference type="OrthoDB" id="2968323at2759"/>
<dbReference type="GO" id="GO:0005739">
    <property type="term" value="C:mitochondrion"/>
    <property type="evidence" value="ECO:0007669"/>
    <property type="project" value="TreeGrafter"/>
</dbReference>
<dbReference type="EMBL" id="SGPM01000185">
    <property type="protein sequence ID" value="THH28337.1"/>
    <property type="molecule type" value="Genomic_DNA"/>
</dbReference>
<keyword evidence="2" id="KW-1185">Reference proteome</keyword>
<organism evidence="1 2">
    <name type="scientific">Antrodiella citrinella</name>
    <dbReference type="NCBI Taxonomy" id="2447956"/>
    <lineage>
        <taxon>Eukaryota</taxon>
        <taxon>Fungi</taxon>
        <taxon>Dikarya</taxon>
        <taxon>Basidiomycota</taxon>
        <taxon>Agaricomycotina</taxon>
        <taxon>Agaricomycetes</taxon>
        <taxon>Polyporales</taxon>
        <taxon>Steccherinaceae</taxon>
        <taxon>Antrodiella</taxon>
    </lineage>
</organism>
<sequence length="303" mass="33961">MKKIRESASCDRIHLEFNNGKAAVVRIPTPLVGPPHLAIASEVAAMDFLRRLPVHLKTDEREAVEGDGGQTDSNAVLTKTLRLLADLRFKYHGSIYYKEDVSEYASYDDFLLDSIPPDLDISPFVIGPCASADFWEADRATLPNLNRDPWTSTLNYVSAAPERERRWLEGSHAKPSLDDLHVCVIPTQTVKDNLHTLDWSGRLWYGDLALGSISTTGPFNLDLEITSLNVWINAVVVPAYLNLGVPTFLQSSNATELPVPLHDTMTEEEFTEAMRLNREADMHQAFEVATFREMLDIPKRANI</sequence>
<name>A0A4S4MSB2_9APHY</name>
<protein>
    <submittedName>
        <fullName evidence="1">Uncharacterized protein</fullName>
    </submittedName>
</protein>
<comment type="caution">
    <text evidence="1">The sequence shown here is derived from an EMBL/GenBank/DDBJ whole genome shotgun (WGS) entry which is preliminary data.</text>
</comment>
<dbReference type="PANTHER" id="PTHR36091:SF1">
    <property type="entry name" value="ALTERED INHERITANCE OF MITOCHONDRIA PROTEIN 9, MITOCHONDRIAL"/>
    <property type="match status" value="1"/>
</dbReference>
<evidence type="ECO:0000313" key="1">
    <source>
        <dbReference type="EMBL" id="THH28337.1"/>
    </source>
</evidence>
<evidence type="ECO:0000313" key="2">
    <source>
        <dbReference type="Proteomes" id="UP000308730"/>
    </source>
</evidence>
<dbReference type="PANTHER" id="PTHR36091">
    <property type="entry name" value="ALTERED INHERITANCE OF MITOCHONDRIA PROTEIN 9, MITOCHONDRIAL"/>
    <property type="match status" value="1"/>
</dbReference>
<reference evidence="1 2" key="1">
    <citation type="submission" date="2019-02" db="EMBL/GenBank/DDBJ databases">
        <title>Genome sequencing of the rare red list fungi Antrodiella citrinella (Flaviporus citrinellus).</title>
        <authorList>
            <person name="Buettner E."/>
            <person name="Kellner H."/>
        </authorList>
    </citation>
    <scope>NUCLEOTIDE SEQUENCE [LARGE SCALE GENOMIC DNA]</scope>
    <source>
        <strain evidence="1 2">DSM 108506</strain>
    </source>
</reference>
<dbReference type="AlphaFoldDB" id="A0A4S4MSB2"/>
<accession>A0A4S4MSB2</accession>
<dbReference type="InterPro" id="IPR051035">
    <property type="entry name" value="Mito_inheritance_9"/>
</dbReference>
<dbReference type="Proteomes" id="UP000308730">
    <property type="component" value="Unassembled WGS sequence"/>
</dbReference>
<proteinExistence type="predicted"/>